<feature type="region of interest" description="Disordered" evidence="1">
    <location>
        <begin position="1"/>
        <end position="56"/>
    </location>
</feature>
<gene>
    <name evidence="2" type="ORF">GGX14DRAFT_595221</name>
</gene>
<feature type="compositionally biased region" description="Basic and acidic residues" evidence="1">
    <location>
        <begin position="34"/>
        <end position="49"/>
    </location>
</feature>
<comment type="caution">
    <text evidence="2">The sequence shown here is derived from an EMBL/GenBank/DDBJ whole genome shotgun (WGS) entry which is preliminary data.</text>
</comment>
<feature type="region of interest" description="Disordered" evidence="1">
    <location>
        <begin position="187"/>
        <end position="223"/>
    </location>
</feature>
<evidence type="ECO:0000256" key="1">
    <source>
        <dbReference type="SAM" id="MobiDB-lite"/>
    </source>
</evidence>
<dbReference type="AlphaFoldDB" id="A0AAD6VS42"/>
<name>A0AAD6VS42_9AGAR</name>
<organism evidence="2 3">
    <name type="scientific">Mycena pura</name>
    <dbReference type="NCBI Taxonomy" id="153505"/>
    <lineage>
        <taxon>Eukaryota</taxon>
        <taxon>Fungi</taxon>
        <taxon>Dikarya</taxon>
        <taxon>Basidiomycota</taxon>
        <taxon>Agaricomycotina</taxon>
        <taxon>Agaricomycetes</taxon>
        <taxon>Agaricomycetidae</taxon>
        <taxon>Agaricales</taxon>
        <taxon>Marasmiineae</taxon>
        <taxon>Mycenaceae</taxon>
        <taxon>Mycena</taxon>
    </lineage>
</organism>
<dbReference type="Proteomes" id="UP001219525">
    <property type="component" value="Unassembled WGS sequence"/>
</dbReference>
<evidence type="ECO:0000313" key="3">
    <source>
        <dbReference type="Proteomes" id="UP001219525"/>
    </source>
</evidence>
<protein>
    <submittedName>
        <fullName evidence="2">Uncharacterized protein</fullName>
    </submittedName>
</protein>
<keyword evidence="3" id="KW-1185">Reference proteome</keyword>
<evidence type="ECO:0000313" key="2">
    <source>
        <dbReference type="EMBL" id="KAJ7218546.1"/>
    </source>
</evidence>
<reference evidence="2" key="1">
    <citation type="submission" date="2023-03" db="EMBL/GenBank/DDBJ databases">
        <title>Massive genome expansion in bonnet fungi (Mycena s.s.) driven by repeated elements and novel gene families across ecological guilds.</title>
        <authorList>
            <consortium name="Lawrence Berkeley National Laboratory"/>
            <person name="Harder C.B."/>
            <person name="Miyauchi S."/>
            <person name="Viragh M."/>
            <person name="Kuo A."/>
            <person name="Thoen E."/>
            <person name="Andreopoulos B."/>
            <person name="Lu D."/>
            <person name="Skrede I."/>
            <person name="Drula E."/>
            <person name="Henrissat B."/>
            <person name="Morin E."/>
            <person name="Kohler A."/>
            <person name="Barry K."/>
            <person name="LaButti K."/>
            <person name="Morin E."/>
            <person name="Salamov A."/>
            <person name="Lipzen A."/>
            <person name="Mereny Z."/>
            <person name="Hegedus B."/>
            <person name="Baldrian P."/>
            <person name="Stursova M."/>
            <person name="Weitz H."/>
            <person name="Taylor A."/>
            <person name="Grigoriev I.V."/>
            <person name="Nagy L.G."/>
            <person name="Martin F."/>
            <person name="Kauserud H."/>
        </authorList>
    </citation>
    <scope>NUCLEOTIDE SEQUENCE</scope>
    <source>
        <strain evidence="2">9144</strain>
    </source>
</reference>
<proteinExistence type="predicted"/>
<dbReference type="EMBL" id="JARJCW010000012">
    <property type="protein sequence ID" value="KAJ7218546.1"/>
    <property type="molecule type" value="Genomic_DNA"/>
</dbReference>
<sequence>MIHRPGVTWYTGPGSHGAAVRDRSTNGPGVTARSHTDAARSNADKENDGRQAGQQSAEEELKQLRDRTTHLKQLCRSNGLSVSAAVNSVPDRSIHHPSNITKDTGVAEIRDHMAMSINEPGSIVESVRNNLTFDFDVDYASQEKLKVTNCLQVIEYEAALFKRFKGSWGAEYILREVWSNHNEWLDKTKQDLPVDNSNTRNDEDDDPRSSDGVGSHRGQGAAG</sequence>
<accession>A0AAD6VS42</accession>